<evidence type="ECO:0000256" key="1">
    <source>
        <dbReference type="SAM" id="MobiDB-lite"/>
    </source>
</evidence>
<feature type="region of interest" description="Disordered" evidence="1">
    <location>
        <begin position="281"/>
        <end position="398"/>
    </location>
</feature>
<feature type="compositionally biased region" description="Basic and acidic residues" evidence="1">
    <location>
        <begin position="126"/>
        <end position="154"/>
    </location>
</feature>
<feature type="compositionally biased region" description="Basic and acidic residues" evidence="1">
    <location>
        <begin position="176"/>
        <end position="189"/>
    </location>
</feature>
<feature type="compositionally biased region" description="Basic and acidic residues" evidence="1">
    <location>
        <begin position="597"/>
        <end position="640"/>
    </location>
</feature>
<protein>
    <submittedName>
        <fullName evidence="2">933cf3f1-3745-4207-b88e-54f7431a3d76</fullName>
    </submittedName>
</protein>
<feature type="region of interest" description="Disordered" evidence="1">
    <location>
        <begin position="95"/>
        <end position="269"/>
    </location>
</feature>
<dbReference type="AlphaFoldDB" id="A0A3S4F888"/>
<feature type="compositionally biased region" description="Basic and acidic residues" evidence="1">
    <location>
        <begin position="295"/>
        <end position="306"/>
    </location>
</feature>
<feature type="region of interest" description="Disordered" evidence="1">
    <location>
        <begin position="597"/>
        <end position="648"/>
    </location>
</feature>
<feature type="compositionally biased region" description="Polar residues" evidence="1">
    <location>
        <begin position="364"/>
        <end position="381"/>
    </location>
</feature>
<sequence length="648" mass="71464">MDGAAKDAEKLAQRILPDRPYHLSLSFDRQFPRPDGWWFTGPSAPLQYMTYISAAQRGILTTRAAFEICDEPDQMPAKILAKGEARKKLSLMDYHNRKKSESPVANESPAKVEAKTNGTAPAKRPPSKEHPSREDVRAAEKTETPRQRDTRLEKPPSGTNGERSKPSQEDAQPETESQKPPKVEKEKADGPSPSKKAKKVSKIPPLLSPTLPPVVEAALAVKERAQTGSKSVPGPAPKQAADSSGGARKTIVAAPAVRGVEAEEKPSRPSKIVTFKLKKANAKRAKELLSLPSKSAKDALKKERSTSAEAAPLPAPAKKRPRPADDVPQETAKRTKTAGEVAAARPAAPATPLKPAAATAMSRVASSQSQGNTPAATTGLTPGNGDNRPPTRSEPLDPKTLAQAESYKERHAEYQRLGGKLKHARDDLCRDRGGPGGMAPADERRATALHFEMVLAYMVAFHSLNQARTLERKACDISAWESLLPHLAELRGRVQGIKALKALAVQMHVLCLEQITNALATLDPAAAAGSFARWAKHSRNRAAMWQEANAMWERVDDPRMRTVVGPWTSIEDAVAAVLAVMRRWADRESVRWQPEVHLKGEREKEKEKDRDRDREKDRERERERDRDRDRERDRERDRPRPSLNGVRH</sequence>
<accession>A0A3S4F888</accession>
<dbReference type="Proteomes" id="UP000289323">
    <property type="component" value="Unassembled WGS sequence"/>
</dbReference>
<feature type="compositionally biased region" description="Low complexity" evidence="1">
    <location>
        <begin position="338"/>
        <end position="360"/>
    </location>
</feature>
<name>A0A3S4F888_9PEZI</name>
<dbReference type="EMBL" id="OUUZ01000019">
    <property type="protein sequence ID" value="SPQ27456.1"/>
    <property type="molecule type" value="Genomic_DNA"/>
</dbReference>
<organism evidence="2 3">
    <name type="scientific">Thermothielavioides terrestris</name>
    <dbReference type="NCBI Taxonomy" id="2587410"/>
    <lineage>
        <taxon>Eukaryota</taxon>
        <taxon>Fungi</taxon>
        <taxon>Dikarya</taxon>
        <taxon>Ascomycota</taxon>
        <taxon>Pezizomycotina</taxon>
        <taxon>Sordariomycetes</taxon>
        <taxon>Sordariomycetidae</taxon>
        <taxon>Sordariales</taxon>
        <taxon>Chaetomiaceae</taxon>
        <taxon>Thermothielavioides</taxon>
    </lineage>
</organism>
<gene>
    <name evidence="2" type="ORF">TT172_LOCUS9875</name>
</gene>
<proteinExistence type="predicted"/>
<reference evidence="2 3" key="1">
    <citation type="submission" date="2018-04" db="EMBL/GenBank/DDBJ databases">
        <authorList>
            <person name="Huttner S."/>
            <person name="Dainat J."/>
        </authorList>
    </citation>
    <scope>NUCLEOTIDE SEQUENCE [LARGE SCALE GENOMIC DNA]</scope>
</reference>
<evidence type="ECO:0000313" key="3">
    <source>
        <dbReference type="Proteomes" id="UP000289323"/>
    </source>
</evidence>
<evidence type="ECO:0000313" key="2">
    <source>
        <dbReference type="EMBL" id="SPQ27456.1"/>
    </source>
</evidence>